<feature type="signal peptide" evidence="3">
    <location>
        <begin position="1"/>
        <end position="18"/>
    </location>
</feature>
<dbReference type="Gene3D" id="1.10.40.110">
    <property type="match status" value="1"/>
</dbReference>
<dbReference type="Gene3D" id="3.40.30.10">
    <property type="entry name" value="Glutaredoxin"/>
    <property type="match status" value="1"/>
</dbReference>
<dbReference type="RefSeq" id="WP_092081854.1">
    <property type="nucleotide sequence ID" value="NZ_FOYI01000011.1"/>
</dbReference>
<dbReference type="PANTHER" id="PTHR13887">
    <property type="entry name" value="GLUTATHIONE S-TRANSFERASE KAPPA"/>
    <property type="match status" value="1"/>
</dbReference>
<name>A0A1I6EFI9_9RHOB</name>
<feature type="domain" description="Thioredoxin" evidence="4">
    <location>
        <begin position="28"/>
        <end position="158"/>
    </location>
</feature>
<keyword evidence="6" id="KW-1185">Reference proteome</keyword>
<evidence type="ECO:0000256" key="1">
    <source>
        <dbReference type="ARBA" id="ARBA00003565"/>
    </source>
</evidence>
<comment type="function">
    <text evidence="1">May be required for disulfide bond formation in some proteins.</text>
</comment>
<dbReference type="PANTHER" id="PTHR13887:SF56">
    <property type="entry name" value="THIOREDOXIN-LIKE REDUCTASE RV2466C"/>
    <property type="match status" value="1"/>
</dbReference>
<evidence type="ECO:0000313" key="6">
    <source>
        <dbReference type="Proteomes" id="UP000199302"/>
    </source>
</evidence>
<evidence type="ECO:0000313" key="5">
    <source>
        <dbReference type="EMBL" id="SFR16503.1"/>
    </source>
</evidence>
<evidence type="ECO:0000256" key="2">
    <source>
        <dbReference type="ARBA" id="ARBA00005791"/>
    </source>
</evidence>
<dbReference type="InterPro" id="IPR036249">
    <property type="entry name" value="Thioredoxin-like_sf"/>
</dbReference>
<keyword evidence="5" id="KW-0413">Isomerase</keyword>
<accession>A0A1I6EFI9</accession>
<reference evidence="5 6" key="1">
    <citation type="submission" date="2016-10" db="EMBL/GenBank/DDBJ databases">
        <authorList>
            <person name="de Groot N.N."/>
        </authorList>
    </citation>
    <scope>NUCLEOTIDE SEQUENCE [LARGE SCALE GENOMIC DNA]</scope>
    <source>
        <strain evidence="6">KMM 9023,NRIC 0796,JCM 17311,KCTC 23692</strain>
    </source>
</reference>
<protein>
    <submittedName>
        <fullName evidence="5">Protein-disulfide isomerase</fullName>
    </submittedName>
</protein>
<sequence length="224" mass="24503">MSRTLMLAAALAGVAAFGAFRIANTPSETAGIEAYYPGAAHAQDGALDPADVVEMTLGDPDAPVTVVEYASFTCPHCANFHAVNYEKLKAEYIDTGKVHFIYREVYFDLPGLWASMVARCGGDMRFFGIADMIYERQKDWLGSGDRAEIEQELRKIGKLAGLGEDELASCMTDEAKARQLVAWYQQNAEKEGINSTPSFVIDGQLYSNMAWDEFSSVLDDKIGG</sequence>
<dbReference type="OrthoDB" id="8478320at2"/>
<keyword evidence="3" id="KW-0732">Signal</keyword>
<gene>
    <name evidence="5" type="ORF">SAMN04515673_11160</name>
</gene>
<proteinExistence type="inferred from homology"/>
<dbReference type="SUPFAM" id="SSF52833">
    <property type="entry name" value="Thioredoxin-like"/>
    <property type="match status" value="1"/>
</dbReference>
<organism evidence="5 6">
    <name type="scientific">Poseidonocella sedimentorum</name>
    <dbReference type="NCBI Taxonomy" id="871652"/>
    <lineage>
        <taxon>Bacteria</taxon>
        <taxon>Pseudomonadati</taxon>
        <taxon>Pseudomonadota</taxon>
        <taxon>Alphaproteobacteria</taxon>
        <taxon>Rhodobacterales</taxon>
        <taxon>Roseobacteraceae</taxon>
        <taxon>Poseidonocella</taxon>
    </lineage>
</organism>
<evidence type="ECO:0000256" key="3">
    <source>
        <dbReference type="SAM" id="SignalP"/>
    </source>
</evidence>
<dbReference type="Proteomes" id="UP000199302">
    <property type="component" value="Unassembled WGS sequence"/>
</dbReference>
<dbReference type="PROSITE" id="PS51352">
    <property type="entry name" value="THIOREDOXIN_2"/>
    <property type="match status" value="1"/>
</dbReference>
<feature type="chain" id="PRO_5011665183" evidence="3">
    <location>
        <begin position="19"/>
        <end position="224"/>
    </location>
</feature>
<dbReference type="STRING" id="871652.SAMN04515673_11160"/>
<dbReference type="AlphaFoldDB" id="A0A1I6EFI9"/>
<dbReference type="InterPro" id="IPR012336">
    <property type="entry name" value="Thioredoxin-like_fold"/>
</dbReference>
<dbReference type="GO" id="GO:0016853">
    <property type="term" value="F:isomerase activity"/>
    <property type="evidence" value="ECO:0007669"/>
    <property type="project" value="UniProtKB-KW"/>
</dbReference>
<dbReference type="Pfam" id="PF13462">
    <property type="entry name" value="Thioredoxin_4"/>
    <property type="match status" value="1"/>
</dbReference>
<dbReference type="InterPro" id="IPR013766">
    <property type="entry name" value="Thioredoxin_domain"/>
</dbReference>
<comment type="similarity">
    <text evidence="2">Belongs to the thioredoxin family. DsbA subfamily.</text>
</comment>
<evidence type="ECO:0000259" key="4">
    <source>
        <dbReference type="PROSITE" id="PS51352"/>
    </source>
</evidence>
<dbReference type="EMBL" id="FOYI01000011">
    <property type="protein sequence ID" value="SFR16503.1"/>
    <property type="molecule type" value="Genomic_DNA"/>
</dbReference>